<comment type="caution">
    <text evidence="3">The sequence shown here is derived from an EMBL/GenBank/DDBJ whole genome shotgun (WGS) entry which is preliminary data.</text>
</comment>
<proteinExistence type="predicted"/>
<reference evidence="3" key="1">
    <citation type="journal article" date="2020" name="Stud. Mycol.">
        <title>101 Dothideomycetes genomes: a test case for predicting lifestyles and emergence of pathogens.</title>
        <authorList>
            <person name="Haridas S."/>
            <person name="Albert R."/>
            <person name="Binder M."/>
            <person name="Bloem J."/>
            <person name="Labutti K."/>
            <person name="Salamov A."/>
            <person name="Andreopoulos B."/>
            <person name="Baker S."/>
            <person name="Barry K."/>
            <person name="Bills G."/>
            <person name="Bluhm B."/>
            <person name="Cannon C."/>
            <person name="Castanera R."/>
            <person name="Culley D."/>
            <person name="Daum C."/>
            <person name="Ezra D."/>
            <person name="Gonzalez J."/>
            <person name="Henrissat B."/>
            <person name="Kuo A."/>
            <person name="Liang C."/>
            <person name="Lipzen A."/>
            <person name="Lutzoni F."/>
            <person name="Magnuson J."/>
            <person name="Mondo S."/>
            <person name="Nolan M."/>
            <person name="Ohm R."/>
            <person name="Pangilinan J."/>
            <person name="Park H.-J."/>
            <person name="Ramirez L."/>
            <person name="Alfaro M."/>
            <person name="Sun H."/>
            <person name="Tritt A."/>
            <person name="Yoshinaga Y."/>
            <person name="Zwiers L.-H."/>
            <person name="Turgeon B."/>
            <person name="Goodwin S."/>
            <person name="Spatafora J."/>
            <person name="Crous P."/>
            <person name="Grigoriev I."/>
        </authorList>
    </citation>
    <scope>NUCLEOTIDE SEQUENCE</scope>
    <source>
        <strain evidence="3">CBS 130266</strain>
    </source>
</reference>
<protein>
    <recommendedName>
        <fullName evidence="2">LysM domain-containing protein</fullName>
    </recommendedName>
</protein>
<dbReference type="SMART" id="SM00257">
    <property type="entry name" value="LysM"/>
    <property type="match status" value="1"/>
</dbReference>
<feature type="signal peptide" evidence="1">
    <location>
        <begin position="1"/>
        <end position="23"/>
    </location>
</feature>
<evidence type="ECO:0000313" key="3">
    <source>
        <dbReference type="EMBL" id="KAF2416036.1"/>
    </source>
</evidence>
<organism evidence="3 4">
    <name type="scientific">Tothia fuscella</name>
    <dbReference type="NCBI Taxonomy" id="1048955"/>
    <lineage>
        <taxon>Eukaryota</taxon>
        <taxon>Fungi</taxon>
        <taxon>Dikarya</taxon>
        <taxon>Ascomycota</taxon>
        <taxon>Pezizomycotina</taxon>
        <taxon>Dothideomycetes</taxon>
        <taxon>Pleosporomycetidae</taxon>
        <taxon>Venturiales</taxon>
        <taxon>Cylindrosympodiaceae</taxon>
        <taxon>Tothia</taxon>
    </lineage>
</organism>
<dbReference type="PROSITE" id="PS51782">
    <property type="entry name" value="LYSM"/>
    <property type="match status" value="1"/>
</dbReference>
<accession>A0A9P4NDR0</accession>
<dbReference type="OrthoDB" id="5985073at2759"/>
<evidence type="ECO:0000313" key="4">
    <source>
        <dbReference type="Proteomes" id="UP000800235"/>
    </source>
</evidence>
<dbReference type="InterPro" id="IPR036779">
    <property type="entry name" value="LysM_dom_sf"/>
</dbReference>
<dbReference type="EMBL" id="MU007171">
    <property type="protein sequence ID" value="KAF2416036.1"/>
    <property type="molecule type" value="Genomic_DNA"/>
</dbReference>
<dbReference type="Pfam" id="PF01476">
    <property type="entry name" value="LysM"/>
    <property type="match status" value="1"/>
</dbReference>
<gene>
    <name evidence="3" type="ORF">EJ08DRAFT_703749</name>
</gene>
<dbReference type="InterPro" id="IPR018392">
    <property type="entry name" value="LysM"/>
</dbReference>
<feature type="domain" description="LysM" evidence="2">
    <location>
        <begin position="28"/>
        <end position="78"/>
    </location>
</feature>
<dbReference type="CDD" id="cd00118">
    <property type="entry name" value="LysM"/>
    <property type="match status" value="1"/>
</dbReference>
<dbReference type="Proteomes" id="UP000800235">
    <property type="component" value="Unassembled WGS sequence"/>
</dbReference>
<dbReference type="SUPFAM" id="SSF54106">
    <property type="entry name" value="LysM domain"/>
    <property type="match status" value="1"/>
</dbReference>
<name>A0A9P4NDR0_9PEZI</name>
<dbReference type="Gene3D" id="3.10.350.10">
    <property type="entry name" value="LysM domain"/>
    <property type="match status" value="1"/>
</dbReference>
<keyword evidence="1" id="KW-0732">Signal</keyword>
<dbReference type="AlphaFoldDB" id="A0A9P4NDR0"/>
<sequence>MRFTIASLLLSALMATATPIGSAANCADSRRVNPGDSCWSIASGAGLSIQDFYRINGGSGAFGGHGCPALQIGATVCLRG</sequence>
<evidence type="ECO:0000259" key="2">
    <source>
        <dbReference type="PROSITE" id="PS51782"/>
    </source>
</evidence>
<feature type="chain" id="PRO_5040383335" description="LysM domain-containing protein" evidence="1">
    <location>
        <begin position="24"/>
        <end position="80"/>
    </location>
</feature>
<evidence type="ECO:0000256" key="1">
    <source>
        <dbReference type="SAM" id="SignalP"/>
    </source>
</evidence>
<keyword evidence="4" id="KW-1185">Reference proteome</keyword>